<dbReference type="Proteomes" id="UP001212841">
    <property type="component" value="Unassembled WGS sequence"/>
</dbReference>
<keyword evidence="3" id="KW-1185">Reference proteome</keyword>
<evidence type="ECO:0000313" key="2">
    <source>
        <dbReference type="EMBL" id="KAJ3052490.1"/>
    </source>
</evidence>
<feature type="region of interest" description="Disordered" evidence="1">
    <location>
        <begin position="305"/>
        <end position="324"/>
    </location>
</feature>
<comment type="caution">
    <text evidence="2">The sequence shown here is derived from an EMBL/GenBank/DDBJ whole genome shotgun (WGS) entry which is preliminary data.</text>
</comment>
<gene>
    <name evidence="2" type="ORF">HK097_006193</name>
</gene>
<feature type="compositionally biased region" description="Polar residues" evidence="1">
    <location>
        <begin position="82"/>
        <end position="97"/>
    </location>
</feature>
<feature type="compositionally biased region" description="Pro residues" evidence="1">
    <location>
        <begin position="51"/>
        <end position="63"/>
    </location>
</feature>
<sequence>MTMVATYDPKQWDPKAYKNVAFNPDAWSCGAAASARPANIRPQNPQQHPCRIPPQTPSRPVAPSPQNGANEQWPRLGAHPAKQQQSPPKTPHNSVRNQKPPSAAPAAGPIASPPPKPDKKCPGSDAHAWDVSFPSAAVRLDGWDNPLPPDQYNYSETGLQLLVAPTKRTRKLKKLAEADEARFMSGLEDKKSHYQSEAYLKEAVEPRIKSAGKPPVPRVWPKSPKDPYLPAPAVPAVDENLKITPHTYYEPFEPAPKQKYETWYRGESKCKKEKWDSDKMWDWKGKACEPDWVFVKRKWPAVRVPSEKRGGGLAGAPATATAPARKEISMWDAWEMTRRIRNQG</sequence>
<dbReference type="AlphaFoldDB" id="A0AAD5SCU4"/>
<reference evidence="2" key="1">
    <citation type="submission" date="2020-05" db="EMBL/GenBank/DDBJ databases">
        <title>Phylogenomic resolution of chytrid fungi.</title>
        <authorList>
            <person name="Stajich J.E."/>
            <person name="Amses K."/>
            <person name="Simmons R."/>
            <person name="Seto K."/>
            <person name="Myers J."/>
            <person name="Bonds A."/>
            <person name="Quandt C.A."/>
            <person name="Barry K."/>
            <person name="Liu P."/>
            <person name="Grigoriev I."/>
            <person name="Longcore J.E."/>
            <person name="James T.Y."/>
        </authorList>
    </citation>
    <scope>NUCLEOTIDE SEQUENCE</scope>
    <source>
        <strain evidence="2">JEL0318</strain>
    </source>
</reference>
<organism evidence="2 3">
    <name type="scientific">Rhizophlyctis rosea</name>
    <dbReference type="NCBI Taxonomy" id="64517"/>
    <lineage>
        <taxon>Eukaryota</taxon>
        <taxon>Fungi</taxon>
        <taxon>Fungi incertae sedis</taxon>
        <taxon>Chytridiomycota</taxon>
        <taxon>Chytridiomycota incertae sedis</taxon>
        <taxon>Chytridiomycetes</taxon>
        <taxon>Rhizophlyctidales</taxon>
        <taxon>Rhizophlyctidaceae</taxon>
        <taxon>Rhizophlyctis</taxon>
    </lineage>
</organism>
<accession>A0AAD5SCU4</accession>
<evidence type="ECO:0000313" key="3">
    <source>
        <dbReference type="Proteomes" id="UP001212841"/>
    </source>
</evidence>
<proteinExistence type="predicted"/>
<evidence type="ECO:0000256" key="1">
    <source>
        <dbReference type="SAM" id="MobiDB-lite"/>
    </source>
</evidence>
<name>A0AAD5SCU4_9FUNG</name>
<dbReference type="EMBL" id="JADGJD010000290">
    <property type="protein sequence ID" value="KAJ3052490.1"/>
    <property type="molecule type" value="Genomic_DNA"/>
</dbReference>
<feature type="compositionally biased region" description="Low complexity" evidence="1">
    <location>
        <begin position="99"/>
        <end position="110"/>
    </location>
</feature>
<protein>
    <submittedName>
        <fullName evidence="2">Uncharacterized protein</fullName>
    </submittedName>
</protein>
<feature type="region of interest" description="Disordered" evidence="1">
    <location>
        <begin position="210"/>
        <end position="232"/>
    </location>
</feature>
<feature type="region of interest" description="Disordered" evidence="1">
    <location>
        <begin position="34"/>
        <end position="128"/>
    </location>
</feature>